<sequence>MAATGTNVIPNPALAAWSVMEVYNVTQDKTWLAEMYPKLVAYHDWWLRNRDHKRQRRAGIWRDPRQSPQH</sequence>
<dbReference type="InterPro" id="IPR012341">
    <property type="entry name" value="6hp_glycosidase-like_sf"/>
</dbReference>
<dbReference type="Pfam" id="PF22422">
    <property type="entry name" value="MGH1-like_GH"/>
    <property type="match status" value="1"/>
</dbReference>
<dbReference type="EMBL" id="UGED01000002">
    <property type="protein sequence ID" value="STL03404.1"/>
    <property type="molecule type" value="Genomic_DNA"/>
</dbReference>
<keyword evidence="2" id="KW-0378">Hydrolase</keyword>
<protein>
    <submittedName>
        <fullName evidence="2">Glycosyl hydrolase</fullName>
    </submittedName>
</protein>
<dbReference type="InterPro" id="IPR008928">
    <property type="entry name" value="6-hairpin_glycosidase_sf"/>
</dbReference>
<evidence type="ECO:0000313" key="2">
    <source>
        <dbReference type="EMBL" id="STL03404.1"/>
    </source>
</evidence>
<dbReference type="SUPFAM" id="SSF48208">
    <property type="entry name" value="Six-hairpin glycosidases"/>
    <property type="match status" value="1"/>
</dbReference>
<accession>A0A377AAW5</accession>
<evidence type="ECO:0000313" key="3">
    <source>
        <dbReference type="Proteomes" id="UP000254052"/>
    </source>
</evidence>
<dbReference type="InterPro" id="IPR054491">
    <property type="entry name" value="MGH1-like_GH"/>
</dbReference>
<dbReference type="Proteomes" id="UP000254052">
    <property type="component" value="Unassembled WGS sequence"/>
</dbReference>
<organism evidence="2 3">
    <name type="scientific">Escherichia coli</name>
    <dbReference type="NCBI Taxonomy" id="562"/>
    <lineage>
        <taxon>Bacteria</taxon>
        <taxon>Pseudomonadati</taxon>
        <taxon>Pseudomonadota</taxon>
        <taxon>Gammaproteobacteria</taxon>
        <taxon>Enterobacterales</taxon>
        <taxon>Enterobacteriaceae</taxon>
        <taxon>Escherichia</taxon>
    </lineage>
</organism>
<dbReference type="AlphaFoldDB" id="A0A377AAW5"/>
<dbReference type="Gene3D" id="1.50.10.10">
    <property type="match status" value="1"/>
</dbReference>
<reference evidence="2 3" key="1">
    <citation type="submission" date="2018-06" db="EMBL/GenBank/DDBJ databases">
        <authorList>
            <consortium name="Pathogen Informatics"/>
            <person name="Doyle S."/>
        </authorList>
    </citation>
    <scope>NUCLEOTIDE SEQUENCE [LARGE SCALE GENOMIC DNA]</scope>
    <source>
        <strain evidence="2 3">NCTC9962</strain>
    </source>
</reference>
<dbReference type="GO" id="GO:0005975">
    <property type="term" value="P:carbohydrate metabolic process"/>
    <property type="evidence" value="ECO:0007669"/>
    <property type="project" value="InterPro"/>
</dbReference>
<gene>
    <name evidence="2" type="primary">ygjK_3</name>
    <name evidence="2" type="ORF">NCTC9962_00574</name>
</gene>
<proteinExistence type="predicted"/>
<evidence type="ECO:0000259" key="1">
    <source>
        <dbReference type="Pfam" id="PF22422"/>
    </source>
</evidence>
<feature type="domain" description="Mannosylglycerate hydrolase MGH1-like glycoside hydrolase" evidence="1">
    <location>
        <begin position="6"/>
        <end position="54"/>
    </location>
</feature>
<name>A0A377AAW5_ECOLX</name>
<dbReference type="GO" id="GO:0016787">
    <property type="term" value="F:hydrolase activity"/>
    <property type="evidence" value="ECO:0007669"/>
    <property type="project" value="UniProtKB-KW"/>
</dbReference>